<dbReference type="KEGG" id="acz:Acaty_m0192"/>
<feature type="domain" description="Transposase IS204/IS1001/IS1096/IS1165 DDE" evidence="2">
    <location>
        <begin position="167"/>
        <end position="356"/>
    </location>
</feature>
<evidence type="ECO:0000313" key="4">
    <source>
        <dbReference type="Proteomes" id="UP000005522"/>
    </source>
</evidence>
<accession>A0A059ZZ41</accession>
<dbReference type="PANTHER" id="PTHR33498">
    <property type="entry name" value="TRANSPOSASE FOR INSERTION SEQUENCE ELEMENT IS1557"/>
    <property type="match status" value="1"/>
</dbReference>
<dbReference type="Pfam" id="PF01610">
    <property type="entry name" value="DDE_Tnp_ISL3"/>
    <property type="match status" value="1"/>
</dbReference>
<evidence type="ECO:0000259" key="2">
    <source>
        <dbReference type="Pfam" id="PF01610"/>
    </source>
</evidence>
<reference evidence="3 4" key="1">
    <citation type="journal article" date="2009" name="J. Bacteriol.">
        <title>Draft genome sequence of the extremely acidophilic bacterium Acidithiobacillus caldus ATCC 51756 reveals metabolic versatility in the genus Acidithiobacillus.</title>
        <authorList>
            <person name="Valdes J."/>
            <person name="Quatrini R."/>
            <person name="Hallberg K."/>
            <person name="Dopson M."/>
            <person name="Valenzuela P.D."/>
            <person name="Holmes D.S."/>
        </authorList>
    </citation>
    <scope>NUCLEOTIDE SEQUENCE [LARGE SCALE GENOMIC DNA]</scope>
    <source>
        <strain evidence="4">ATCC 51756 / DSM 8584 / KU</strain>
        <plasmid evidence="4">megaPlasmid mpAca1.1</plasmid>
    </source>
</reference>
<geneLocation type="plasmid" evidence="4">
    <name>megaPlasmid mpAca1.1</name>
</geneLocation>
<name>A0A059ZZ41_ACICK</name>
<keyword evidence="3" id="KW-0614">Plasmid</keyword>
<dbReference type="PANTHER" id="PTHR33498:SF1">
    <property type="entry name" value="TRANSPOSASE FOR INSERTION SEQUENCE ELEMENT IS1557"/>
    <property type="match status" value="1"/>
</dbReference>
<proteinExistence type="predicted"/>
<feature type="compositionally biased region" description="Polar residues" evidence="1">
    <location>
        <begin position="371"/>
        <end position="380"/>
    </location>
</feature>
<protein>
    <submittedName>
        <fullName evidence="3">Transposase, IS204/IS1001/IS1096/IS1165 family protein</fullName>
    </submittedName>
</protein>
<dbReference type="EMBL" id="CP005987">
    <property type="protein sequence ID" value="AIA56765.1"/>
    <property type="molecule type" value="Genomic_DNA"/>
</dbReference>
<dbReference type="InterPro" id="IPR002560">
    <property type="entry name" value="Transposase_DDE"/>
</dbReference>
<feature type="region of interest" description="Disordered" evidence="1">
    <location>
        <begin position="366"/>
        <end position="392"/>
    </location>
</feature>
<organism evidence="3 4">
    <name type="scientific">Acidithiobacillus caldus (strain ATCC 51756 / DSM 8584 / KU)</name>
    <dbReference type="NCBI Taxonomy" id="637389"/>
    <lineage>
        <taxon>Bacteria</taxon>
        <taxon>Pseudomonadati</taxon>
        <taxon>Pseudomonadota</taxon>
        <taxon>Acidithiobacillia</taxon>
        <taxon>Acidithiobacillales</taxon>
        <taxon>Acidithiobacillaceae</taxon>
        <taxon>Acidithiobacillus</taxon>
    </lineage>
</organism>
<evidence type="ECO:0000313" key="3">
    <source>
        <dbReference type="EMBL" id="AIA56765.1"/>
    </source>
</evidence>
<sequence>MRQRMDQVNQLFTKALGLVLSWAVDDVRFTVEEKRLDLHGNVPKGSHLPCPVCGQDCQVLDTQENFWSQLDFFQRVADLRVRVPPFQCQEQGVHLAPLPWAREGSGFRLFFEAQVMATVREMPVLTVVHSVRETDHQRLWRVHDHFVSKARAAVDLSEVHAIDVVKTSRRRSHDYIALFVDLEAKRLLFNTPGKDVRNLTTFAEDPQTHGRRAKAIAEVSMDLSLVYEKGAAANLPNAQITLDRFHIRILIYDAVDTERKVVECLLPAEPGKNPLAVAQEPGKVLGQATRQVPGAPKKIEPQVSSGLSVLPDFPGNLQIKNHHQDETLLKTWMENIKTSGLPPLIKVAYTMMNHWDVHRDGTRARLPMASGGSTSTATPNPSKPKHVITAPT</sequence>
<dbReference type="Proteomes" id="UP000005522">
    <property type="component" value="Plasmid megap mpAca1.1"/>
</dbReference>
<dbReference type="HOGENOM" id="CLU_041900_0_1_6"/>
<gene>
    <name evidence="3" type="ORF">Acaty_m0192</name>
</gene>
<evidence type="ECO:0000256" key="1">
    <source>
        <dbReference type="SAM" id="MobiDB-lite"/>
    </source>
</evidence>
<dbReference type="AlphaFoldDB" id="A0A059ZZ41"/>
<dbReference type="eggNOG" id="COG3464">
    <property type="taxonomic scope" value="Bacteria"/>
</dbReference>
<dbReference type="InterPro" id="IPR047951">
    <property type="entry name" value="Transpos_ISL3"/>
</dbReference>